<evidence type="ECO:0000313" key="2">
    <source>
        <dbReference type="Proteomes" id="UP000015105"/>
    </source>
</evidence>
<dbReference type="Proteomes" id="UP000015105">
    <property type="component" value="Chromosome 6D"/>
</dbReference>
<dbReference type="AlphaFoldDB" id="A0A453NTS4"/>
<dbReference type="EnsemblPlants" id="AET6Gv20479200.18">
    <property type="protein sequence ID" value="AET6Gv20479200.18"/>
    <property type="gene ID" value="AET6Gv20479200"/>
</dbReference>
<organism evidence="1 2">
    <name type="scientific">Aegilops tauschii subsp. strangulata</name>
    <name type="common">Goatgrass</name>
    <dbReference type="NCBI Taxonomy" id="200361"/>
    <lineage>
        <taxon>Eukaryota</taxon>
        <taxon>Viridiplantae</taxon>
        <taxon>Streptophyta</taxon>
        <taxon>Embryophyta</taxon>
        <taxon>Tracheophyta</taxon>
        <taxon>Spermatophyta</taxon>
        <taxon>Magnoliopsida</taxon>
        <taxon>Liliopsida</taxon>
        <taxon>Poales</taxon>
        <taxon>Poaceae</taxon>
        <taxon>BOP clade</taxon>
        <taxon>Pooideae</taxon>
        <taxon>Triticodae</taxon>
        <taxon>Triticeae</taxon>
        <taxon>Triticinae</taxon>
        <taxon>Aegilops</taxon>
    </lineage>
</organism>
<keyword evidence="2" id="KW-1185">Reference proteome</keyword>
<dbReference type="Gramene" id="AET6Gv20479200.18">
    <property type="protein sequence ID" value="AET6Gv20479200.18"/>
    <property type="gene ID" value="AET6Gv20479200"/>
</dbReference>
<reference evidence="1" key="5">
    <citation type="journal article" date="2021" name="G3 (Bethesda)">
        <title>Aegilops tauschii genome assembly Aet v5.0 features greater sequence contiguity and improved annotation.</title>
        <authorList>
            <person name="Wang L."/>
            <person name="Zhu T."/>
            <person name="Rodriguez J.C."/>
            <person name="Deal K.R."/>
            <person name="Dubcovsky J."/>
            <person name="McGuire P.E."/>
            <person name="Lux T."/>
            <person name="Spannagl M."/>
            <person name="Mayer K.F.X."/>
            <person name="Baldrich P."/>
            <person name="Meyers B.C."/>
            <person name="Huo N."/>
            <person name="Gu Y.Q."/>
            <person name="Zhou H."/>
            <person name="Devos K.M."/>
            <person name="Bennetzen J.L."/>
            <person name="Unver T."/>
            <person name="Budak H."/>
            <person name="Gulick P.J."/>
            <person name="Galiba G."/>
            <person name="Kalapos B."/>
            <person name="Nelson D.R."/>
            <person name="Li P."/>
            <person name="You F.M."/>
            <person name="Luo M.C."/>
            <person name="Dvorak J."/>
        </authorList>
    </citation>
    <scope>NUCLEOTIDE SEQUENCE [LARGE SCALE GENOMIC DNA]</scope>
    <source>
        <strain evidence="1">cv. AL8/78</strain>
    </source>
</reference>
<evidence type="ECO:0000313" key="1">
    <source>
        <dbReference type="EnsemblPlants" id="AET6Gv20479200.18"/>
    </source>
</evidence>
<reference evidence="1" key="4">
    <citation type="submission" date="2019-03" db="UniProtKB">
        <authorList>
            <consortium name="EnsemblPlants"/>
        </authorList>
    </citation>
    <scope>IDENTIFICATION</scope>
</reference>
<accession>A0A453NTS4</accession>
<reference evidence="2" key="2">
    <citation type="journal article" date="2017" name="Nat. Plants">
        <title>The Aegilops tauschii genome reveals multiple impacts of transposons.</title>
        <authorList>
            <person name="Zhao G."/>
            <person name="Zou C."/>
            <person name="Li K."/>
            <person name="Wang K."/>
            <person name="Li T."/>
            <person name="Gao L."/>
            <person name="Zhang X."/>
            <person name="Wang H."/>
            <person name="Yang Z."/>
            <person name="Liu X."/>
            <person name="Jiang W."/>
            <person name="Mao L."/>
            <person name="Kong X."/>
            <person name="Jiao Y."/>
            <person name="Jia J."/>
        </authorList>
    </citation>
    <scope>NUCLEOTIDE SEQUENCE [LARGE SCALE GENOMIC DNA]</scope>
    <source>
        <strain evidence="2">cv. AL8/78</strain>
    </source>
</reference>
<sequence length="65" mass="7321">DLAHTEGLCYWPRSTRSTTRSPASSSSWSLHTEKGVRAVDSHNDARKKMSLGPTYTLVRKEEASW</sequence>
<reference evidence="1" key="3">
    <citation type="journal article" date="2017" name="Nature">
        <title>Genome sequence of the progenitor of the wheat D genome Aegilops tauschii.</title>
        <authorList>
            <person name="Luo M.C."/>
            <person name="Gu Y.Q."/>
            <person name="Puiu D."/>
            <person name="Wang H."/>
            <person name="Twardziok S.O."/>
            <person name="Deal K.R."/>
            <person name="Huo N."/>
            <person name="Zhu T."/>
            <person name="Wang L."/>
            <person name="Wang Y."/>
            <person name="McGuire P.E."/>
            <person name="Liu S."/>
            <person name="Long H."/>
            <person name="Ramasamy R.K."/>
            <person name="Rodriguez J.C."/>
            <person name="Van S.L."/>
            <person name="Yuan L."/>
            <person name="Wang Z."/>
            <person name="Xia Z."/>
            <person name="Xiao L."/>
            <person name="Anderson O.D."/>
            <person name="Ouyang S."/>
            <person name="Liang Y."/>
            <person name="Zimin A.V."/>
            <person name="Pertea G."/>
            <person name="Qi P."/>
            <person name="Bennetzen J.L."/>
            <person name="Dai X."/>
            <person name="Dawson M.W."/>
            <person name="Muller H.G."/>
            <person name="Kugler K."/>
            <person name="Rivarola-Duarte L."/>
            <person name="Spannagl M."/>
            <person name="Mayer K.F.X."/>
            <person name="Lu F.H."/>
            <person name="Bevan M.W."/>
            <person name="Leroy P."/>
            <person name="Li P."/>
            <person name="You F.M."/>
            <person name="Sun Q."/>
            <person name="Liu Z."/>
            <person name="Lyons E."/>
            <person name="Wicker T."/>
            <person name="Salzberg S.L."/>
            <person name="Devos K.M."/>
            <person name="Dvorak J."/>
        </authorList>
    </citation>
    <scope>NUCLEOTIDE SEQUENCE [LARGE SCALE GENOMIC DNA]</scope>
    <source>
        <strain evidence="1">cv. AL8/78</strain>
    </source>
</reference>
<proteinExistence type="predicted"/>
<reference evidence="2" key="1">
    <citation type="journal article" date="2014" name="Science">
        <title>Ancient hybridizations among the ancestral genomes of bread wheat.</title>
        <authorList>
            <consortium name="International Wheat Genome Sequencing Consortium,"/>
            <person name="Marcussen T."/>
            <person name="Sandve S.R."/>
            <person name="Heier L."/>
            <person name="Spannagl M."/>
            <person name="Pfeifer M."/>
            <person name="Jakobsen K.S."/>
            <person name="Wulff B.B."/>
            <person name="Steuernagel B."/>
            <person name="Mayer K.F."/>
            <person name="Olsen O.A."/>
        </authorList>
    </citation>
    <scope>NUCLEOTIDE SEQUENCE [LARGE SCALE GENOMIC DNA]</scope>
    <source>
        <strain evidence="2">cv. AL8/78</strain>
    </source>
</reference>
<name>A0A453NTS4_AEGTS</name>
<protein>
    <submittedName>
        <fullName evidence="1">Uncharacterized protein</fullName>
    </submittedName>
</protein>